<comment type="subcellular location">
    <subcellularLocation>
        <location evidence="1">Golgi apparatus membrane</location>
        <topology evidence="1">Single-pass type II membrane protein</topology>
    </subcellularLocation>
</comment>
<sequence>MKKINKLKKSKMNMGIVIPLLEKYGGAERYLIECVFRWQHRHDITIYSTSFNQKLLDEHGISKDVSLVELSPYFEGENSMVLNALLLPKIWKEEIGNHDIYHTHLWPTHIIDLHPMVWYPHEPLRVLYDLRYEQNVEAVGKNASRNIHIYPKYNYDRIGDSIYNATLSTIDVMDKASRPDHIVANSKYTAGYLEDVYNCPVKDIVYPGVEPENFIELPVDRNLFVTISQLWPHKRINLLLESIALTDEAQLMVIGNGPEKERLIEIAEKLGIEDRIFFLSGLSNKELSLVLARACAFLFSPIKEPFGIVVLEAMAAGKPIIAVNEGGYTEVCNENNAFLVPAYPSVFAEKISFLQENPDVARKMGEQGRKTAPYYTWSKAADELEDILIKVWEEDRVNQQVDTVTIDNTLVGIQYYMWFGEGFGAAHWNDNLKSGHVSDKSYLGYYSSTKGQIIEKHLDLFEYMCLDYITVNLHVDEQGVNSIELMGIQHLFDIIKIQKRKIKVAIQIAPYSNNIEELSKTIKMISKLYSEHPNYLKINDKPILFWFWTSAYDGDKNFIGDIKIEAEKFSNIAVSLRLPDGDKERNSTFGLFDGFTPFSPLELCGEAKWNEVWTEAYNGSKKSKMKYKITTVSPGYDDSGMDDDIRNNNPYRVIDRKNGGTYQKGFDFILGLEDKPDMIMISTFNEFHENSHIEPSLENGNLYIDMTKDFVSELKKGI</sequence>
<evidence type="ECO:0000256" key="4">
    <source>
        <dbReference type="ARBA" id="ARBA00022968"/>
    </source>
</evidence>
<evidence type="ECO:0000256" key="7">
    <source>
        <dbReference type="ARBA" id="ARBA00023136"/>
    </source>
</evidence>
<keyword evidence="5" id="KW-1133">Transmembrane helix</keyword>
<reference evidence="10 11" key="1">
    <citation type="journal article" date="2020" name="J. Nat. Prod.">
        <title>Genomics-Metabolomics Profiling Disclosed Marine Vibrio spartinae 3.6 as a Producer of a New Branched Side Chain Prodigiosin.</title>
        <authorList>
            <person name="Vitale G.A."/>
            <person name="Sciarretta M."/>
            <person name="Palma Esposito F."/>
            <person name="January G.G."/>
            <person name="Giaccio M."/>
            <person name="Bunk B."/>
            <person name="Sproer C."/>
            <person name="Bajerski F."/>
            <person name="Power D."/>
            <person name="Festa C."/>
            <person name="Monti M.C."/>
            <person name="D'Auria M.V."/>
            <person name="de Pascale D."/>
        </authorList>
    </citation>
    <scope>NUCLEOTIDE SEQUENCE [LARGE SCALE GENOMIC DNA]</scope>
    <source>
        <strain evidence="10 11">3.6</strain>
    </source>
</reference>
<evidence type="ECO:0000256" key="2">
    <source>
        <dbReference type="ARBA" id="ARBA00022692"/>
    </source>
</evidence>
<dbReference type="Gene3D" id="3.40.50.2000">
    <property type="entry name" value="Glycogen Phosphorylase B"/>
    <property type="match status" value="2"/>
</dbReference>
<keyword evidence="10" id="KW-0808">Transferase</keyword>
<keyword evidence="7" id="KW-0472">Membrane</keyword>
<name>A0ABX6QV36_9VIBR</name>
<dbReference type="EMBL" id="CP046268">
    <property type="protein sequence ID" value="QMV12967.1"/>
    <property type="molecule type" value="Genomic_DNA"/>
</dbReference>
<feature type="domain" description="Glycosyl transferase family 1" evidence="8">
    <location>
        <begin position="216"/>
        <end position="370"/>
    </location>
</feature>
<dbReference type="InterPro" id="IPR026071">
    <property type="entry name" value="Glyco_Hydrolase_99"/>
</dbReference>
<dbReference type="InterPro" id="IPR028098">
    <property type="entry name" value="Glyco_trans_4-like_N"/>
</dbReference>
<evidence type="ECO:0000256" key="6">
    <source>
        <dbReference type="ARBA" id="ARBA00023034"/>
    </source>
</evidence>
<dbReference type="PANTHER" id="PTHR12526:SF584">
    <property type="entry name" value="GLYCOSYLTRANSFERASE"/>
    <property type="match status" value="1"/>
</dbReference>
<evidence type="ECO:0000259" key="9">
    <source>
        <dbReference type="Pfam" id="PF13439"/>
    </source>
</evidence>
<evidence type="ECO:0000313" key="11">
    <source>
        <dbReference type="Proteomes" id="UP000515264"/>
    </source>
</evidence>
<dbReference type="EC" id="2.4.1.345" evidence="10"/>
<proteinExistence type="predicted"/>
<dbReference type="Pfam" id="PF16317">
    <property type="entry name" value="Glyco_hydro_99"/>
    <property type="match status" value="1"/>
</dbReference>
<evidence type="ECO:0000256" key="1">
    <source>
        <dbReference type="ARBA" id="ARBA00004323"/>
    </source>
</evidence>
<dbReference type="SUPFAM" id="SSF53756">
    <property type="entry name" value="UDP-Glycosyltransferase/glycogen phosphorylase"/>
    <property type="match status" value="1"/>
</dbReference>
<dbReference type="RefSeq" id="WP_182288034.1">
    <property type="nucleotide sequence ID" value="NZ_CP046268.1"/>
</dbReference>
<evidence type="ECO:0000313" key="10">
    <source>
        <dbReference type="EMBL" id="QMV12967.1"/>
    </source>
</evidence>
<keyword evidence="10" id="KW-0328">Glycosyltransferase</keyword>
<gene>
    <name evidence="10" type="primary">pimB</name>
    <name evidence="10" type="ORF">Vspart_00170</name>
</gene>
<protein>
    <submittedName>
        <fullName evidence="10">GDP-mannose-dependent alpha-(1-6)-phosphatidylinositol monomannoside mannosyltransferase</fullName>
        <ecNumber evidence="10">2.4.1.345</ecNumber>
    </submittedName>
</protein>
<keyword evidence="11" id="KW-1185">Reference proteome</keyword>
<accession>A0ABX6QV36</accession>
<dbReference type="Pfam" id="PF00534">
    <property type="entry name" value="Glycos_transf_1"/>
    <property type="match status" value="1"/>
</dbReference>
<dbReference type="Gene3D" id="3.20.20.80">
    <property type="entry name" value="Glycosidases"/>
    <property type="match status" value="1"/>
</dbReference>
<evidence type="ECO:0000259" key="8">
    <source>
        <dbReference type="Pfam" id="PF00534"/>
    </source>
</evidence>
<keyword evidence="6" id="KW-0333">Golgi apparatus</keyword>
<keyword evidence="4" id="KW-0735">Signal-anchor</keyword>
<evidence type="ECO:0000256" key="3">
    <source>
        <dbReference type="ARBA" id="ARBA00022801"/>
    </source>
</evidence>
<dbReference type="Proteomes" id="UP000515264">
    <property type="component" value="Chromosome 1"/>
</dbReference>
<dbReference type="Pfam" id="PF13439">
    <property type="entry name" value="Glyco_transf_4"/>
    <property type="match status" value="1"/>
</dbReference>
<feature type="domain" description="Glycosyltransferase subfamily 4-like N-terminal" evidence="9">
    <location>
        <begin position="24"/>
        <end position="212"/>
    </location>
</feature>
<dbReference type="PANTHER" id="PTHR12526">
    <property type="entry name" value="GLYCOSYLTRANSFERASE"/>
    <property type="match status" value="1"/>
</dbReference>
<dbReference type="InterPro" id="IPR001296">
    <property type="entry name" value="Glyco_trans_1"/>
</dbReference>
<dbReference type="GO" id="GO:0043750">
    <property type="term" value="F:phosphatidylinositol alpha-mannosyltransferase activity"/>
    <property type="evidence" value="ECO:0007669"/>
    <property type="project" value="UniProtKB-EC"/>
</dbReference>
<keyword evidence="3" id="KW-0378">Hydrolase</keyword>
<keyword evidence="2" id="KW-0812">Transmembrane</keyword>
<dbReference type="CDD" id="cd03801">
    <property type="entry name" value="GT4_PimA-like"/>
    <property type="match status" value="1"/>
</dbReference>
<organism evidence="10 11">
    <name type="scientific">Vibrio spartinae</name>
    <dbReference type="NCBI Taxonomy" id="1918945"/>
    <lineage>
        <taxon>Bacteria</taxon>
        <taxon>Pseudomonadati</taxon>
        <taxon>Pseudomonadota</taxon>
        <taxon>Gammaproteobacteria</taxon>
        <taxon>Vibrionales</taxon>
        <taxon>Vibrionaceae</taxon>
        <taxon>Vibrio</taxon>
    </lineage>
</organism>
<evidence type="ECO:0000256" key="5">
    <source>
        <dbReference type="ARBA" id="ARBA00022989"/>
    </source>
</evidence>